<dbReference type="InterPro" id="IPR023753">
    <property type="entry name" value="FAD/NAD-binding_dom"/>
</dbReference>
<dbReference type="PANTHER" id="PTHR48081">
    <property type="entry name" value="AB HYDROLASE SUPERFAMILY PROTEIN C4A8.06C"/>
    <property type="match status" value="1"/>
</dbReference>
<dbReference type="EMBL" id="ATFQ01000026">
    <property type="protein sequence ID" value="EPQ22371.1"/>
    <property type="molecule type" value="Genomic_DNA"/>
</dbReference>
<dbReference type="Proteomes" id="UP000014969">
    <property type="component" value="Unassembled WGS sequence"/>
</dbReference>
<dbReference type="InterPro" id="IPR036188">
    <property type="entry name" value="FAD/NAD-bd_sf"/>
</dbReference>
<feature type="domain" description="Alpha/beta hydrolase fold-3" evidence="3">
    <location>
        <begin position="441"/>
        <end position="642"/>
    </location>
</feature>
<dbReference type="InterPro" id="IPR013094">
    <property type="entry name" value="AB_hydrolase_3"/>
</dbReference>
<comment type="caution">
    <text evidence="5">The sequence shown here is derived from an EMBL/GenBank/DDBJ whole genome shotgun (WGS) entry which is preliminary data.</text>
</comment>
<dbReference type="Pfam" id="PF07859">
    <property type="entry name" value="Abhydrolase_3"/>
    <property type="match status" value="1"/>
</dbReference>
<dbReference type="Pfam" id="PF07992">
    <property type="entry name" value="Pyr_redox_2"/>
    <property type="match status" value="1"/>
</dbReference>
<dbReference type="GO" id="GO:0004806">
    <property type="term" value="F:triacylglycerol lipase activity"/>
    <property type="evidence" value="ECO:0007669"/>
    <property type="project" value="TreeGrafter"/>
</dbReference>
<keyword evidence="2" id="KW-0378">Hydrolase</keyword>
<dbReference type="InterPro" id="IPR029058">
    <property type="entry name" value="AB_hydrolase_fold"/>
</dbReference>
<dbReference type="Gene3D" id="3.50.50.60">
    <property type="entry name" value="FAD/NAD(P)-binding domain"/>
    <property type="match status" value="2"/>
</dbReference>
<accession>A0A829HSA0</accession>
<reference evidence="5 6" key="1">
    <citation type="journal article" date="2013" name="Genome Announc.">
        <title>Genome Sequence of an Epidemic Isolate of Mycobacterium abscessus subsp. bolletii from Rio de Janeiro, Brazil.</title>
        <authorList>
            <person name="Davidson R.M."/>
            <person name="Reynolds P.R."/>
            <person name="Farias-Hesson E."/>
            <person name="Duarte R.S."/>
            <person name="Jackson M."/>
            <person name="Strong M."/>
        </authorList>
    </citation>
    <scope>NUCLEOTIDE SEQUENCE [LARGE SCALE GENOMIC DNA]</scope>
    <source>
        <strain evidence="5 6">CRM-0020</strain>
    </source>
</reference>
<dbReference type="SUPFAM" id="SSF51905">
    <property type="entry name" value="FAD/NAD(P)-binding domain"/>
    <property type="match status" value="1"/>
</dbReference>
<evidence type="ECO:0000259" key="4">
    <source>
        <dbReference type="Pfam" id="PF07992"/>
    </source>
</evidence>
<proteinExistence type="inferred from homology"/>
<evidence type="ECO:0000259" key="3">
    <source>
        <dbReference type="Pfam" id="PF07859"/>
    </source>
</evidence>
<name>A0A829HSA0_9MYCO</name>
<comment type="similarity">
    <text evidence="1">Belongs to the 'GDXG' lipolytic enzyme family.</text>
</comment>
<evidence type="ECO:0000256" key="2">
    <source>
        <dbReference type="ARBA" id="ARBA00022801"/>
    </source>
</evidence>
<dbReference type="SUPFAM" id="SSF53474">
    <property type="entry name" value="alpha/beta-Hydrolases"/>
    <property type="match status" value="1"/>
</dbReference>
<dbReference type="PANTHER" id="PTHR48081:SF30">
    <property type="entry name" value="ACETYL-HYDROLASE LIPR-RELATED"/>
    <property type="match status" value="1"/>
</dbReference>
<dbReference type="RefSeq" id="WP_005062028.1">
    <property type="nucleotide sequence ID" value="NZ_ATFQ01000026.1"/>
</dbReference>
<dbReference type="AlphaFoldDB" id="A0A829HSA0"/>
<protein>
    <submittedName>
        <fullName evidence="5">Lipase</fullName>
    </submittedName>
</protein>
<organism evidence="5 6">
    <name type="scientific">Mycobacteroides abscessus subsp. bolletii CRM-0020</name>
    <dbReference type="NCBI Taxonomy" id="1306401"/>
    <lineage>
        <taxon>Bacteria</taxon>
        <taxon>Bacillati</taxon>
        <taxon>Actinomycetota</taxon>
        <taxon>Actinomycetes</taxon>
        <taxon>Mycobacteriales</taxon>
        <taxon>Mycobacteriaceae</taxon>
        <taxon>Mycobacteroides</taxon>
        <taxon>Mycobacteroides abscessus</taxon>
    </lineage>
</organism>
<feature type="domain" description="FAD/NAD(P)-binding" evidence="4">
    <location>
        <begin position="10"/>
        <end position="160"/>
    </location>
</feature>
<evidence type="ECO:0000313" key="5">
    <source>
        <dbReference type="EMBL" id="EPQ22371.1"/>
    </source>
</evidence>
<evidence type="ECO:0000313" key="6">
    <source>
        <dbReference type="Proteomes" id="UP000014969"/>
    </source>
</evidence>
<gene>
    <name evidence="5" type="ORF">J108_19270</name>
</gene>
<dbReference type="PRINTS" id="PR00368">
    <property type="entry name" value="FADPNR"/>
</dbReference>
<dbReference type="GO" id="GO:0016491">
    <property type="term" value="F:oxidoreductase activity"/>
    <property type="evidence" value="ECO:0007669"/>
    <property type="project" value="InterPro"/>
</dbReference>
<dbReference type="Gene3D" id="3.40.50.1820">
    <property type="entry name" value="alpha/beta hydrolase"/>
    <property type="match status" value="1"/>
</dbReference>
<sequence length="678" mass="72404">MCGDMTLHTDVAVIGAGFTGLSVAAALKRSGVHNFVVLDRRSAASSAEWRGDTVRLFALAKHLRSGHEAAALVYDAADGRWTIKVAGGEDLSVRSVVLATGSRTAGDPTVPGIEAYTGVVMRGQDFRDVDLAGKRVAVVGNGAAAATLLPEIVRKAASVKLFQSSPDWVLPRQGGRIVRLLEGVPVVREATRQAWFAGRRPQRRGIMELLARIHLRRHIDDPWVRRQLTPLPLTGRPNVVIADEFYTALQAPNCKLITWPIARCSARGIRSAEGIEHHCDVIFFVSAPDDAGASQIPVTGDGGQPLPESDEISVAGFPNLFLADPSPRQPGRDAVQRIHGRVHRVAARVQGAVRPETSIGVLPASRLTRATVALAAMGLRPLIERVPMSRLGVAASRRVVAAAMTAGSPMPPNVRIDRVREQGLRGEWVHAPDSDRDGPVIFYIHGSGYVVCSSRTHRRLVARLSQAAGLPAFSLDYRLAPEHPFPAAADDVRAAYQWLLSTGHAAKDIVIAADSAGGHLAVDLIAENHRMGVAQPGALVLFSPLADLTLGLSAERERDAPDPIISAAAARRLVDCYTAAQPVDSPRLRLALGPGVMLPPTLIQVGGREMMVADAEHLELMITRAGGSCELQVWPGQVHVFQALPRFSSEATAAVREAARFITATLAARSEPTAAQSA</sequence>
<evidence type="ECO:0000256" key="1">
    <source>
        <dbReference type="ARBA" id="ARBA00010515"/>
    </source>
</evidence>
<dbReference type="InterPro" id="IPR050300">
    <property type="entry name" value="GDXG_lipolytic_enzyme"/>
</dbReference>